<organism evidence="1 2">
    <name type="scientific">Pseudocercospora musae</name>
    <dbReference type="NCBI Taxonomy" id="113226"/>
    <lineage>
        <taxon>Eukaryota</taxon>
        <taxon>Fungi</taxon>
        <taxon>Dikarya</taxon>
        <taxon>Ascomycota</taxon>
        <taxon>Pezizomycotina</taxon>
        <taxon>Dothideomycetes</taxon>
        <taxon>Dothideomycetidae</taxon>
        <taxon>Mycosphaerellales</taxon>
        <taxon>Mycosphaerellaceae</taxon>
        <taxon>Pseudocercospora</taxon>
    </lineage>
</organism>
<dbReference type="Proteomes" id="UP000073492">
    <property type="component" value="Unassembled WGS sequence"/>
</dbReference>
<protein>
    <recommendedName>
        <fullName evidence="3">F-box domain-containing protein</fullName>
    </recommendedName>
</protein>
<accession>A0A139I8Q8</accession>
<dbReference type="AlphaFoldDB" id="A0A139I8Q8"/>
<comment type="caution">
    <text evidence="1">The sequence shown here is derived from an EMBL/GenBank/DDBJ whole genome shotgun (WGS) entry which is preliminary data.</text>
</comment>
<gene>
    <name evidence="1" type="ORF">AC579_646</name>
</gene>
<reference evidence="1 2" key="1">
    <citation type="submission" date="2015-07" db="EMBL/GenBank/DDBJ databases">
        <title>Comparative genomics of the Sigatoka disease complex on banana suggests a link between parallel evolutionary changes in Pseudocercospora fijiensis and Pseudocercospora eumusae and increased virulence on the banana host.</title>
        <authorList>
            <person name="Chang T.-C."/>
            <person name="Salvucci A."/>
            <person name="Crous P.W."/>
            <person name="Stergiopoulos I."/>
        </authorList>
    </citation>
    <scope>NUCLEOTIDE SEQUENCE [LARGE SCALE GENOMIC DNA]</scope>
    <source>
        <strain evidence="1 2">CBS 116634</strain>
    </source>
</reference>
<evidence type="ECO:0008006" key="3">
    <source>
        <dbReference type="Google" id="ProtNLM"/>
    </source>
</evidence>
<evidence type="ECO:0000313" key="1">
    <source>
        <dbReference type="EMBL" id="KXT11113.1"/>
    </source>
</evidence>
<sequence length="163" mass="18737">MTTTIMAENQDNFNILLLSNELLDMISDRVQDKSDVLRLRLVNRRLSKSATRTMQMRAVDIYLEPHHSSIERFKQICDCPLWASRIKNIHVIVHRQIGPTHSEIQNSEEMALAIAHHGPLICEEALHKYVLYRAEYAEIAETDELQKALLYGVESLRNLGGIT</sequence>
<proteinExistence type="predicted"/>
<dbReference type="EMBL" id="LFZO01000220">
    <property type="protein sequence ID" value="KXT11113.1"/>
    <property type="molecule type" value="Genomic_DNA"/>
</dbReference>
<evidence type="ECO:0000313" key="2">
    <source>
        <dbReference type="Proteomes" id="UP000073492"/>
    </source>
</evidence>
<keyword evidence="2" id="KW-1185">Reference proteome</keyword>
<dbReference type="OrthoDB" id="10515735at2759"/>
<name>A0A139I8Q8_9PEZI</name>